<protein>
    <submittedName>
        <fullName evidence="2">Uncharacterized protein</fullName>
    </submittedName>
</protein>
<dbReference type="RefSeq" id="WP_109916031.1">
    <property type="nucleotide sequence ID" value="NZ_JAYFIB010000139.1"/>
</dbReference>
<dbReference type="AlphaFoldDB" id="A0A855X8S4"/>
<keyword evidence="1" id="KW-0472">Membrane</keyword>
<keyword evidence="1" id="KW-0812">Transmembrane</keyword>
<dbReference type="EMBL" id="QGHT01000134">
    <property type="protein sequence ID" value="PWT38872.1"/>
    <property type="molecule type" value="Genomic_DNA"/>
</dbReference>
<keyword evidence="1" id="KW-1133">Transmembrane helix</keyword>
<evidence type="ECO:0000313" key="2">
    <source>
        <dbReference type="EMBL" id="PWT38872.1"/>
    </source>
</evidence>
<proteinExistence type="predicted"/>
<dbReference type="Proteomes" id="UP000245980">
    <property type="component" value="Unassembled WGS sequence"/>
</dbReference>
<sequence length="148" mass="17059">MKLIRDIFFLGLEPPSDDSFERVLLILIWALVLLAVFCFIMMICEAFSSFGHSSKGEKWEEKEKLKELLLKYGNKYHDNLISVLLFSQDKEISNVRTSMIMDGNLDEAVRQILNEIHHDNNNGDSDSDNWVAIQSMNTATMNMNSIMH</sequence>
<organism evidence="2 3">
    <name type="scientific">Limosilactobacillus reuteri</name>
    <name type="common">Lactobacillus reuteri</name>
    <dbReference type="NCBI Taxonomy" id="1598"/>
    <lineage>
        <taxon>Bacteria</taxon>
        <taxon>Bacillati</taxon>
        <taxon>Bacillota</taxon>
        <taxon>Bacilli</taxon>
        <taxon>Lactobacillales</taxon>
        <taxon>Lactobacillaceae</taxon>
        <taxon>Limosilactobacillus</taxon>
    </lineage>
</organism>
<evidence type="ECO:0000256" key="1">
    <source>
        <dbReference type="SAM" id="Phobius"/>
    </source>
</evidence>
<comment type="caution">
    <text evidence="2">The sequence shown here is derived from an EMBL/GenBank/DDBJ whole genome shotgun (WGS) entry which is preliminary data.</text>
</comment>
<evidence type="ECO:0000313" key="3">
    <source>
        <dbReference type="Proteomes" id="UP000245980"/>
    </source>
</evidence>
<reference evidence="2 3" key="1">
    <citation type="journal article" date="2018" name="Front. Microbiol.">
        <title>Comparative Genomics of the Herbivore Gut Symbiont Lactobacillus reuteri Reveals Genetic Diversity and Lifestyle Adaptation.</title>
        <authorList>
            <person name="Zhao J."/>
        </authorList>
    </citation>
    <scope>NUCLEOTIDE SEQUENCE [LARGE SCALE GENOMIC DNA]</scope>
    <source>
        <strain evidence="2 3">LR10</strain>
    </source>
</reference>
<feature type="transmembrane region" description="Helical" evidence="1">
    <location>
        <begin position="23"/>
        <end position="44"/>
    </location>
</feature>
<gene>
    <name evidence="2" type="ORF">DKZ22_12270</name>
</gene>
<accession>A0A855X8S4</accession>
<name>A0A855X8S4_LIMRT</name>